<proteinExistence type="predicted"/>
<keyword evidence="4" id="KW-1185">Reference proteome</keyword>
<evidence type="ECO:0000313" key="4">
    <source>
        <dbReference type="Proteomes" id="UP000234845"/>
    </source>
</evidence>
<sequence>MSARFALLPAEGLLHISGPDTIRFLHSQASADLRLVTEGQAVYGTFCTPQGRVFCDFLAIQIAADHVALRMRNSIIDHAISALSRFAMFSKVSLQREQDGWQVVGCWGDGARDALTGLLDTVPGTSLGCARQENTVLIQTDATGQQFEYLLREPRSAEQLEPGLIATPASAWEAEQVRCGLARIEAATIGEFLPEQLNYDLTGHINFRKGCYPGQEVIARMHYKGKAKRRMILARLPEGEIPVAGSPVYNRGRDQPVGNIVNAGITVDDDRLALVSCTRRAIDEGLQLAPDAATVLQQEDLPYPVELN</sequence>
<dbReference type="PIRSF" id="PIRSF006487">
    <property type="entry name" value="GcvT"/>
    <property type="match status" value="1"/>
</dbReference>
<feature type="domain" description="GCVT N-terminal" evidence="2">
    <location>
        <begin position="14"/>
        <end position="120"/>
    </location>
</feature>
<gene>
    <name evidence="3" type="ORF">CWI75_06955</name>
</gene>
<feature type="binding site" evidence="1">
    <location>
        <position position="148"/>
    </location>
    <ligand>
        <name>substrate</name>
    </ligand>
</feature>
<name>A0A2N5Y441_9GAMM</name>
<dbReference type="PANTHER" id="PTHR22602">
    <property type="entry name" value="TRANSFERASE CAF17, MITOCHONDRIAL-RELATED"/>
    <property type="match status" value="1"/>
</dbReference>
<dbReference type="Gene3D" id="3.30.70.1630">
    <property type="match status" value="1"/>
</dbReference>
<dbReference type="InterPro" id="IPR017703">
    <property type="entry name" value="YgfZ/GCV_T_CS"/>
</dbReference>
<evidence type="ECO:0000313" key="3">
    <source>
        <dbReference type="EMBL" id="PLW83149.1"/>
    </source>
</evidence>
<dbReference type="SUPFAM" id="SSF103025">
    <property type="entry name" value="Folate-binding domain"/>
    <property type="match status" value="1"/>
</dbReference>
<dbReference type="AlphaFoldDB" id="A0A2N5Y441"/>
<evidence type="ECO:0000259" key="2">
    <source>
        <dbReference type="Pfam" id="PF01571"/>
    </source>
</evidence>
<protein>
    <recommendedName>
        <fullName evidence="2">GCVT N-terminal domain-containing protein</fullName>
    </recommendedName>
</protein>
<dbReference type="Gene3D" id="3.30.70.1400">
    <property type="entry name" value="Aminomethyltransferase beta-barrel domains"/>
    <property type="match status" value="1"/>
</dbReference>
<comment type="caution">
    <text evidence="3">The sequence shown here is derived from an EMBL/GenBank/DDBJ whole genome shotgun (WGS) entry which is preliminary data.</text>
</comment>
<dbReference type="InterPro" id="IPR045179">
    <property type="entry name" value="YgfZ/GcvT"/>
</dbReference>
<dbReference type="PANTHER" id="PTHR22602:SF0">
    <property type="entry name" value="TRANSFERASE CAF17, MITOCHONDRIAL-RELATED"/>
    <property type="match status" value="1"/>
</dbReference>
<dbReference type="Pfam" id="PF01571">
    <property type="entry name" value="GCV_T"/>
    <property type="match status" value="1"/>
</dbReference>
<dbReference type="InterPro" id="IPR006222">
    <property type="entry name" value="GCVT_N"/>
</dbReference>
<organism evidence="3 4">
    <name type="scientific">Kineobactrum sediminis</name>
    <dbReference type="NCBI Taxonomy" id="1905677"/>
    <lineage>
        <taxon>Bacteria</taxon>
        <taxon>Pseudomonadati</taxon>
        <taxon>Pseudomonadota</taxon>
        <taxon>Gammaproteobacteria</taxon>
        <taxon>Cellvibrionales</taxon>
        <taxon>Halieaceae</taxon>
        <taxon>Kineobactrum</taxon>
    </lineage>
</organism>
<dbReference type="RefSeq" id="WP_101520751.1">
    <property type="nucleotide sequence ID" value="NZ_PKLZ01000003.1"/>
</dbReference>
<dbReference type="OrthoDB" id="9796287at2"/>
<dbReference type="GO" id="GO:0016226">
    <property type="term" value="P:iron-sulfur cluster assembly"/>
    <property type="evidence" value="ECO:0007669"/>
    <property type="project" value="TreeGrafter"/>
</dbReference>
<evidence type="ECO:0000256" key="1">
    <source>
        <dbReference type="PIRSR" id="PIRSR006487-1"/>
    </source>
</evidence>
<dbReference type="Gene3D" id="2.40.30.160">
    <property type="match status" value="1"/>
</dbReference>
<reference evidence="4" key="1">
    <citation type="submission" date="2017-11" db="EMBL/GenBank/DDBJ databases">
        <title>The draft genome sequence of Chromatocurvus sp. F02.</title>
        <authorList>
            <person name="Du Z.-J."/>
            <person name="Chang Y.-Q."/>
        </authorList>
    </citation>
    <scope>NUCLEOTIDE SEQUENCE [LARGE SCALE GENOMIC DNA]</scope>
    <source>
        <strain evidence="4">F02</strain>
    </source>
</reference>
<dbReference type="EMBL" id="PKLZ01000003">
    <property type="protein sequence ID" value="PLW83149.1"/>
    <property type="molecule type" value="Genomic_DNA"/>
</dbReference>
<dbReference type="Proteomes" id="UP000234845">
    <property type="component" value="Unassembled WGS sequence"/>
</dbReference>
<dbReference type="NCBIfam" id="TIGR03317">
    <property type="entry name" value="ygfZ_signature"/>
    <property type="match status" value="1"/>
</dbReference>
<accession>A0A2N5Y441</accession>